<dbReference type="InterPro" id="IPR038904">
    <property type="entry name" value="BRAT1"/>
</dbReference>
<keyword evidence="2" id="KW-0963">Cytoplasm</keyword>
<comment type="subcellular location">
    <subcellularLocation>
        <location evidence="1">Cytoplasm</location>
    </subcellularLocation>
</comment>
<evidence type="ECO:0000256" key="1">
    <source>
        <dbReference type="ARBA" id="ARBA00004496"/>
    </source>
</evidence>
<dbReference type="GO" id="GO:0006974">
    <property type="term" value="P:DNA damage response"/>
    <property type="evidence" value="ECO:0007669"/>
    <property type="project" value="InterPro"/>
</dbReference>
<keyword evidence="4" id="KW-1185">Reference proteome</keyword>
<dbReference type="AlphaFoldDB" id="A0AAV2PP35"/>
<proteinExistence type="predicted"/>
<reference evidence="3 4" key="1">
    <citation type="submission" date="2024-05" db="EMBL/GenBank/DDBJ databases">
        <authorList>
            <person name="Wallberg A."/>
        </authorList>
    </citation>
    <scope>NUCLEOTIDE SEQUENCE [LARGE SCALE GENOMIC DNA]</scope>
</reference>
<comment type="caution">
    <text evidence="3">The sequence shown here is derived from an EMBL/GenBank/DDBJ whole genome shotgun (WGS) entry which is preliminary data.</text>
</comment>
<gene>
    <name evidence="3" type="ORF">MNOR_LOCUS1699</name>
</gene>
<protein>
    <submittedName>
        <fullName evidence="3">Uncharacterized protein</fullName>
    </submittedName>
</protein>
<accession>A0AAV2PP35</accession>
<dbReference type="EMBL" id="CAXKWB010000470">
    <property type="protein sequence ID" value="CAL4060944.1"/>
    <property type="molecule type" value="Genomic_DNA"/>
</dbReference>
<name>A0AAV2PP35_MEGNR</name>
<feature type="non-terminal residue" evidence="3">
    <location>
        <position position="1"/>
    </location>
</feature>
<dbReference type="GO" id="GO:0005737">
    <property type="term" value="C:cytoplasm"/>
    <property type="evidence" value="ECO:0007669"/>
    <property type="project" value="UniProtKB-SubCell"/>
</dbReference>
<evidence type="ECO:0000313" key="4">
    <source>
        <dbReference type="Proteomes" id="UP001497623"/>
    </source>
</evidence>
<dbReference type="PANTHER" id="PTHR21331:SF2">
    <property type="entry name" value="BRCA1-ASSOCIATED ATM ACTIVATOR 1"/>
    <property type="match status" value="1"/>
</dbReference>
<organism evidence="3 4">
    <name type="scientific">Meganyctiphanes norvegica</name>
    <name type="common">Northern krill</name>
    <name type="synonym">Thysanopoda norvegica</name>
    <dbReference type="NCBI Taxonomy" id="48144"/>
    <lineage>
        <taxon>Eukaryota</taxon>
        <taxon>Metazoa</taxon>
        <taxon>Ecdysozoa</taxon>
        <taxon>Arthropoda</taxon>
        <taxon>Crustacea</taxon>
        <taxon>Multicrustacea</taxon>
        <taxon>Malacostraca</taxon>
        <taxon>Eumalacostraca</taxon>
        <taxon>Eucarida</taxon>
        <taxon>Euphausiacea</taxon>
        <taxon>Euphausiidae</taxon>
        <taxon>Meganyctiphanes</taxon>
    </lineage>
</organism>
<sequence>DGLKYLSDQSGLLGLVSTVLSPTIIGNHKNNSTVAFVIKVLASLVEKEEIFESISEDKKMSCHLLISLDSIRQDSTLYSASLTWMAALLKHQAGINWILTNGLWEKLLLPCLRCPSIFVQRQGVETISTLLIALKDKKEFESLIRDIMLVGGKLCEVINRVPGVEEQEQLRQGCRFLTSVIQHLYVQKLGVETFYTKVNNIDNINEKMLAILAHQKLSTEQSLAICDVLILNSLHKFSESLMDYGILEQFMLDALAEDFLIMAKLMISKDKADILLRASVKTHGYWRTMANNLKENKNIELSYKNNYLLMITLLQLTAIVSLYMKSINASSNGGNGCVTSKCIEKIKKWDVELQKSISFRGERKAQMEEVFEELRGQISLNVGLGIRLPIVVMNSIASAVGLLHESVGVLVFQGTMFLLLTQSEPTAAIRRNAQLQKSVVDCLKSLVDHFKIDWRKSYVSICLMKELLAMIQIQGLTTQVKTTTLQAVRVCIDGFLAPVMSMLVDSDTPETNSVETLGQ</sequence>
<dbReference type="PANTHER" id="PTHR21331">
    <property type="entry name" value="BRCA1-ASSOCIATED ATM ACTIVATOR 1"/>
    <property type="match status" value="1"/>
</dbReference>
<evidence type="ECO:0000313" key="3">
    <source>
        <dbReference type="EMBL" id="CAL4060944.1"/>
    </source>
</evidence>
<feature type="non-terminal residue" evidence="3">
    <location>
        <position position="519"/>
    </location>
</feature>
<dbReference type="GO" id="GO:0008283">
    <property type="term" value="P:cell population proliferation"/>
    <property type="evidence" value="ECO:0007669"/>
    <property type="project" value="InterPro"/>
</dbReference>
<dbReference type="GO" id="GO:0005634">
    <property type="term" value="C:nucleus"/>
    <property type="evidence" value="ECO:0007669"/>
    <property type="project" value="TreeGrafter"/>
</dbReference>
<dbReference type="Proteomes" id="UP001497623">
    <property type="component" value="Unassembled WGS sequence"/>
</dbReference>
<evidence type="ECO:0000256" key="2">
    <source>
        <dbReference type="ARBA" id="ARBA00022490"/>
    </source>
</evidence>